<accession>A0ABP3F2P6</accession>
<dbReference type="PANTHER" id="PTHR38695:SF1">
    <property type="entry name" value="AMINO ACID PERMEASE_ SLC12A DOMAIN-CONTAINING PROTEIN"/>
    <property type="match status" value="1"/>
</dbReference>
<keyword evidence="4" id="KW-1185">Reference proteome</keyword>
<comment type="caution">
    <text evidence="3">The sequence shown here is derived from an EMBL/GenBank/DDBJ whole genome shotgun (WGS) entry which is preliminary data.</text>
</comment>
<dbReference type="PANTHER" id="PTHR38695">
    <property type="entry name" value="AMINO ACID PERMEASE_ SLC12A DOMAIN-CONTAINING PROTEIN"/>
    <property type="match status" value="1"/>
</dbReference>
<reference evidence="4" key="1">
    <citation type="journal article" date="2019" name="Int. J. Syst. Evol. Microbiol.">
        <title>The Global Catalogue of Microorganisms (GCM) 10K type strain sequencing project: providing services to taxonomists for standard genome sequencing and annotation.</title>
        <authorList>
            <consortium name="The Broad Institute Genomics Platform"/>
            <consortium name="The Broad Institute Genome Sequencing Center for Infectious Disease"/>
            <person name="Wu L."/>
            <person name="Ma J."/>
        </authorList>
    </citation>
    <scope>NUCLEOTIDE SEQUENCE [LARGE SCALE GENOMIC DNA]</scope>
    <source>
        <strain evidence="4">JCM 4505</strain>
    </source>
</reference>
<dbReference type="Pfam" id="PF17648">
    <property type="entry name" value="Luciferase"/>
    <property type="match status" value="1"/>
</dbReference>
<evidence type="ECO:0000313" key="4">
    <source>
        <dbReference type="Proteomes" id="UP001501867"/>
    </source>
</evidence>
<protein>
    <recommendedName>
        <fullName evidence="2">Luciferase domain-containing protein</fullName>
    </recommendedName>
</protein>
<sequence length="150" mass="16561">MLTLTPREGAAPKVFGPAPHGQGSQISPIMLQEELWGRMRALPYVYMAPTLVSVPHARSLFLPEGVGTGPAEAFQRGREWAHIHPHHDGSLHLTLPKEAEEDVIAAGWGVHHPVQAVTLVYGPRTYAELETVWKIIQFSYRYAVGALNSH</sequence>
<organism evidence="3 4">
    <name type="scientific">Streptomyces polychromogenes</name>
    <dbReference type="NCBI Taxonomy" id="67342"/>
    <lineage>
        <taxon>Bacteria</taxon>
        <taxon>Bacillati</taxon>
        <taxon>Actinomycetota</taxon>
        <taxon>Actinomycetes</taxon>
        <taxon>Kitasatosporales</taxon>
        <taxon>Streptomycetaceae</taxon>
        <taxon>Streptomyces</taxon>
    </lineage>
</organism>
<name>A0ABP3F2P6_9ACTN</name>
<feature type="domain" description="Luciferase" evidence="2">
    <location>
        <begin position="77"/>
        <end position="138"/>
    </location>
</feature>
<dbReference type="InterPro" id="IPR040841">
    <property type="entry name" value="Luciferase_dom"/>
</dbReference>
<evidence type="ECO:0000259" key="2">
    <source>
        <dbReference type="Pfam" id="PF17648"/>
    </source>
</evidence>
<evidence type="ECO:0000313" key="3">
    <source>
        <dbReference type="EMBL" id="GAA0296372.1"/>
    </source>
</evidence>
<feature type="region of interest" description="Disordered" evidence="1">
    <location>
        <begin position="1"/>
        <end position="25"/>
    </location>
</feature>
<dbReference type="Proteomes" id="UP001501867">
    <property type="component" value="Unassembled WGS sequence"/>
</dbReference>
<dbReference type="EMBL" id="BAAABV010000017">
    <property type="protein sequence ID" value="GAA0296372.1"/>
    <property type="molecule type" value="Genomic_DNA"/>
</dbReference>
<dbReference type="InterPro" id="IPR048273">
    <property type="entry name" value="Luciferase"/>
</dbReference>
<dbReference type="RefSeq" id="WP_344160709.1">
    <property type="nucleotide sequence ID" value="NZ_BAAABV010000017.1"/>
</dbReference>
<evidence type="ECO:0000256" key="1">
    <source>
        <dbReference type="SAM" id="MobiDB-lite"/>
    </source>
</evidence>
<proteinExistence type="predicted"/>
<gene>
    <name evidence="3" type="ORF">GCM10010302_38830</name>
</gene>